<dbReference type="SUPFAM" id="SSF52833">
    <property type="entry name" value="Thioredoxin-like"/>
    <property type="match status" value="1"/>
</dbReference>
<sequence length="172" mass="19749">MARRKHCALPFNVRFADCCKLCKKYIYAEVPQFRDRKQAKGRMPLETLDATLSDFEQVFTGFQSSKAPLKFLLFLADKDPSTNRSWCPDCNVAEPVILEKLKASNDDVLLLRAYAGDRPTWRNPSHPWRIDPRFNLKGVPTFIRWGNGAIAGRLEDYEAHISNKIEFLLASN</sequence>
<comment type="similarity">
    <text evidence="1">Belongs to the thioredoxin family.</text>
</comment>
<keyword evidence="3" id="KW-0249">Electron transport</keyword>
<keyword evidence="4" id="KW-1015">Disulfide bond</keyword>
<evidence type="ECO:0000256" key="7">
    <source>
        <dbReference type="ARBA" id="ARBA00071006"/>
    </source>
</evidence>
<evidence type="ECO:0000256" key="6">
    <source>
        <dbReference type="ARBA" id="ARBA00056742"/>
    </source>
</evidence>
<gene>
    <name evidence="10" type="ORF">Cni_G28280</name>
</gene>
<proteinExistence type="inferred from homology"/>
<dbReference type="Pfam" id="PF06110">
    <property type="entry name" value="TXD17-like_Trx"/>
    <property type="match status" value="1"/>
</dbReference>
<feature type="domain" description="Thioredoxin" evidence="9">
    <location>
        <begin position="66"/>
        <end position="170"/>
    </location>
</feature>
<protein>
    <recommendedName>
        <fullName evidence="7">Thioredoxin-like protein Clot</fullName>
    </recommendedName>
    <alternativeName>
        <fullName evidence="8">Thioredoxin Clot</fullName>
    </alternativeName>
</protein>
<evidence type="ECO:0000256" key="3">
    <source>
        <dbReference type="ARBA" id="ARBA00022982"/>
    </source>
</evidence>
<dbReference type="InterPro" id="IPR036249">
    <property type="entry name" value="Thioredoxin-like_sf"/>
</dbReference>
<evidence type="ECO:0000256" key="4">
    <source>
        <dbReference type="ARBA" id="ARBA00023157"/>
    </source>
</evidence>
<evidence type="ECO:0000256" key="5">
    <source>
        <dbReference type="ARBA" id="ARBA00023284"/>
    </source>
</evidence>
<keyword evidence="11" id="KW-1185">Reference proteome</keyword>
<evidence type="ECO:0000256" key="1">
    <source>
        <dbReference type="ARBA" id="ARBA00008987"/>
    </source>
</evidence>
<dbReference type="PANTHER" id="PTHR12452">
    <property type="entry name" value="42-9-9 PROTEIN-RELATED"/>
    <property type="match status" value="1"/>
</dbReference>
<dbReference type="GO" id="GO:0047134">
    <property type="term" value="F:protein-disulfide reductase [NAD(P)H] activity"/>
    <property type="evidence" value="ECO:0007669"/>
    <property type="project" value="InterPro"/>
</dbReference>
<dbReference type="PANTHER" id="PTHR12452:SF0">
    <property type="entry name" value="THIOREDOXIN DOMAIN-CONTAINING PROTEIN 17"/>
    <property type="match status" value="1"/>
</dbReference>
<evidence type="ECO:0000256" key="8">
    <source>
        <dbReference type="ARBA" id="ARBA00083188"/>
    </source>
</evidence>
<dbReference type="FunFam" id="3.40.30.10:FF:000259">
    <property type="entry name" value="Thioredoxin-like protein Clot"/>
    <property type="match status" value="1"/>
</dbReference>
<dbReference type="GO" id="GO:0005829">
    <property type="term" value="C:cytosol"/>
    <property type="evidence" value="ECO:0007669"/>
    <property type="project" value="TreeGrafter"/>
</dbReference>
<dbReference type="EMBL" id="CP136898">
    <property type="protein sequence ID" value="WOL19482.1"/>
    <property type="molecule type" value="Genomic_DNA"/>
</dbReference>
<evidence type="ECO:0000313" key="11">
    <source>
        <dbReference type="Proteomes" id="UP001327560"/>
    </source>
</evidence>
<dbReference type="InterPro" id="IPR010357">
    <property type="entry name" value="TXNDC17_dom"/>
</dbReference>
<organism evidence="10 11">
    <name type="scientific">Canna indica</name>
    <name type="common">Indian-shot</name>
    <dbReference type="NCBI Taxonomy" id="4628"/>
    <lineage>
        <taxon>Eukaryota</taxon>
        <taxon>Viridiplantae</taxon>
        <taxon>Streptophyta</taxon>
        <taxon>Embryophyta</taxon>
        <taxon>Tracheophyta</taxon>
        <taxon>Spermatophyta</taxon>
        <taxon>Magnoliopsida</taxon>
        <taxon>Liliopsida</taxon>
        <taxon>Zingiberales</taxon>
        <taxon>Cannaceae</taxon>
        <taxon>Canna</taxon>
    </lineage>
</organism>
<evidence type="ECO:0000313" key="10">
    <source>
        <dbReference type="EMBL" id="WOL19482.1"/>
    </source>
</evidence>
<dbReference type="AlphaFoldDB" id="A0AAQ3L2B0"/>
<dbReference type="InterPro" id="IPR045108">
    <property type="entry name" value="TXNDC17-like"/>
</dbReference>
<reference evidence="10 11" key="1">
    <citation type="submission" date="2023-10" db="EMBL/GenBank/DDBJ databases">
        <title>Chromosome-scale genome assembly provides insights into flower coloration mechanisms of Canna indica.</title>
        <authorList>
            <person name="Li C."/>
        </authorList>
    </citation>
    <scope>NUCLEOTIDE SEQUENCE [LARGE SCALE GENOMIC DNA]</scope>
    <source>
        <tissue evidence="10">Flower</tissue>
    </source>
</reference>
<evidence type="ECO:0000256" key="2">
    <source>
        <dbReference type="ARBA" id="ARBA00022448"/>
    </source>
</evidence>
<keyword evidence="2" id="KW-0813">Transport</keyword>
<accession>A0AAQ3L2B0</accession>
<evidence type="ECO:0000259" key="9">
    <source>
        <dbReference type="Pfam" id="PF06110"/>
    </source>
</evidence>
<dbReference type="Proteomes" id="UP001327560">
    <property type="component" value="Chromosome 9"/>
</dbReference>
<name>A0AAQ3L2B0_9LILI</name>
<keyword evidence="5" id="KW-0676">Redox-active center</keyword>
<dbReference type="Gene3D" id="3.40.30.10">
    <property type="entry name" value="Glutaredoxin"/>
    <property type="match status" value="1"/>
</dbReference>
<comment type="function">
    <text evidence="6">Probable thiol-disulfide oxidoreductase that may participate in various redox reactions.</text>
</comment>